<evidence type="ECO:0000256" key="4">
    <source>
        <dbReference type="ARBA" id="ARBA00022679"/>
    </source>
</evidence>
<dbReference type="Proteomes" id="UP000322981">
    <property type="component" value="Unassembled WGS sequence"/>
</dbReference>
<keyword evidence="6 9" id="KW-1133">Transmembrane helix</keyword>
<dbReference type="PANTHER" id="PTHR33908:SF3">
    <property type="entry name" value="UNDECAPRENYL PHOSPHATE-ALPHA-4-AMINO-4-DEOXY-L-ARABINOSE ARABINOSYL TRANSFERASE"/>
    <property type="match status" value="1"/>
</dbReference>
<dbReference type="AlphaFoldDB" id="A0A5M8FEB7"/>
<feature type="transmembrane region" description="Helical" evidence="9">
    <location>
        <begin position="430"/>
        <end position="449"/>
    </location>
</feature>
<evidence type="ECO:0000313" key="11">
    <source>
        <dbReference type="EMBL" id="KAA6182989.1"/>
    </source>
</evidence>
<accession>A0A5M8FEB7</accession>
<feature type="region of interest" description="Disordered" evidence="8">
    <location>
        <begin position="560"/>
        <end position="583"/>
    </location>
</feature>
<dbReference type="GO" id="GO:0009103">
    <property type="term" value="P:lipopolysaccharide biosynthetic process"/>
    <property type="evidence" value="ECO:0007669"/>
    <property type="project" value="UniProtKB-ARBA"/>
</dbReference>
<feature type="transmembrane region" description="Helical" evidence="9">
    <location>
        <begin position="331"/>
        <end position="350"/>
    </location>
</feature>
<feature type="transmembrane region" description="Helical" evidence="9">
    <location>
        <begin position="125"/>
        <end position="146"/>
    </location>
</feature>
<evidence type="ECO:0000256" key="5">
    <source>
        <dbReference type="ARBA" id="ARBA00022692"/>
    </source>
</evidence>
<evidence type="ECO:0000256" key="7">
    <source>
        <dbReference type="ARBA" id="ARBA00023136"/>
    </source>
</evidence>
<evidence type="ECO:0000256" key="1">
    <source>
        <dbReference type="ARBA" id="ARBA00004651"/>
    </source>
</evidence>
<feature type="transmembrane region" description="Helical" evidence="9">
    <location>
        <begin position="209"/>
        <end position="235"/>
    </location>
</feature>
<keyword evidence="4 11" id="KW-0808">Transferase</keyword>
<evidence type="ECO:0000313" key="12">
    <source>
        <dbReference type="Proteomes" id="UP000322981"/>
    </source>
</evidence>
<evidence type="ECO:0000256" key="6">
    <source>
        <dbReference type="ARBA" id="ARBA00022989"/>
    </source>
</evidence>
<feature type="transmembrane region" description="Helical" evidence="9">
    <location>
        <begin position="388"/>
        <end position="410"/>
    </location>
</feature>
<dbReference type="GO" id="GO:0005886">
    <property type="term" value="C:plasma membrane"/>
    <property type="evidence" value="ECO:0007669"/>
    <property type="project" value="UniProtKB-SubCell"/>
</dbReference>
<keyword evidence="2" id="KW-1003">Cell membrane</keyword>
<feature type="transmembrane region" description="Helical" evidence="9">
    <location>
        <begin position="21"/>
        <end position="40"/>
    </location>
</feature>
<evidence type="ECO:0000256" key="2">
    <source>
        <dbReference type="ARBA" id="ARBA00022475"/>
    </source>
</evidence>
<evidence type="ECO:0000256" key="8">
    <source>
        <dbReference type="SAM" id="MobiDB-lite"/>
    </source>
</evidence>
<feature type="transmembrane region" description="Helical" evidence="9">
    <location>
        <begin position="356"/>
        <end position="376"/>
    </location>
</feature>
<dbReference type="EMBL" id="VWXX01000038">
    <property type="protein sequence ID" value="KAA6182989.1"/>
    <property type="molecule type" value="Genomic_DNA"/>
</dbReference>
<name>A0A5M8FEB7_9GAMM</name>
<feature type="transmembrane region" description="Helical" evidence="9">
    <location>
        <begin position="153"/>
        <end position="173"/>
    </location>
</feature>
<dbReference type="PANTHER" id="PTHR33908">
    <property type="entry name" value="MANNOSYLTRANSFERASE YKCB-RELATED"/>
    <property type="match status" value="1"/>
</dbReference>
<dbReference type="InterPro" id="IPR050297">
    <property type="entry name" value="LipidA_mod_glycosyltrf_83"/>
</dbReference>
<feature type="compositionally biased region" description="Pro residues" evidence="8">
    <location>
        <begin position="566"/>
        <end position="576"/>
    </location>
</feature>
<evidence type="ECO:0000259" key="10">
    <source>
        <dbReference type="Pfam" id="PF13231"/>
    </source>
</evidence>
<evidence type="ECO:0000256" key="3">
    <source>
        <dbReference type="ARBA" id="ARBA00022676"/>
    </source>
</evidence>
<keyword evidence="3" id="KW-0328">Glycosyltransferase</keyword>
<keyword evidence="5 9" id="KW-0812">Transmembrane</keyword>
<feature type="domain" description="Glycosyltransferase RgtA/B/C/D-like" evidence="10">
    <location>
        <begin position="105"/>
        <end position="235"/>
    </location>
</feature>
<feature type="transmembrane region" description="Helical" evidence="9">
    <location>
        <begin position="179"/>
        <end position="197"/>
    </location>
</feature>
<proteinExistence type="predicted"/>
<comment type="caution">
    <text evidence="11">The sequence shown here is derived from an EMBL/GenBank/DDBJ whole genome shotgun (WGS) entry which is preliminary data.</text>
</comment>
<comment type="subcellular location">
    <subcellularLocation>
        <location evidence="1">Cell membrane</location>
        <topology evidence="1">Multi-pass membrane protein</topology>
    </subcellularLocation>
</comment>
<reference evidence="11 12" key="1">
    <citation type="submission" date="2019-09" db="EMBL/GenBank/DDBJ databases">
        <title>Whole-genome sequence of the purple sulfur bacterium Thiohalocapsa marina DSM 19078.</title>
        <authorList>
            <person name="Kyndt J.A."/>
            <person name="Meyer T.E."/>
        </authorList>
    </citation>
    <scope>NUCLEOTIDE SEQUENCE [LARGE SCALE GENOMIC DNA]</scope>
    <source>
        <strain evidence="11 12">DSM 19078</strain>
    </source>
</reference>
<dbReference type="OrthoDB" id="495800at2"/>
<protein>
    <submittedName>
        <fullName evidence="11">Glycosyl transferase family 39</fullName>
    </submittedName>
</protein>
<dbReference type="GO" id="GO:0016763">
    <property type="term" value="F:pentosyltransferase activity"/>
    <property type="evidence" value="ECO:0007669"/>
    <property type="project" value="TreeGrafter"/>
</dbReference>
<sequence>MIQVSRACCPPPLHRPSSLPIDLRAALAVVIVAITVLRLAGLERLPVWHDEAHSLVRVLGYDNADLQRLSDGALLTPADLLRLQQPDAERGWPDTLHALAEHPEHAPLYYLLGHLSTRLPLDPVVALRGTAAVFGLLLPLAACWLMRELFGRGAVPWVAALLLAVSPMHLLYAQEARQYALWTVLLLAASAALLRALRRGQSRDWWLYGLLLTLGLYSHLLFIALLPVHALYGWLAGRAPLPVNRPGNRPGNRPENRPEKRQALAWVLAVATALLLFSPWLAVLLSALDSAAGHTQWMERAVGTQRILLAWAQHGVRAFVDPVPQAQAPAALLWLWLPLGIALAHSLWRAPLPQRWFLPLLALAGLGPVLGPDLLLGGSRSLHVRYGLPAILGLQLMVAWSLGTAITRAAGGRSGMGPADPAGAVAQTRGVPGLVPGLVLVLVLGLGLWSQARILLADTWWTKQFSAQNREIARLANAQPRPLVVASPSGITTGELLSLAHDLDARVRIRIQSGADQPLPASERDAIVLLLPGAEVRDALPPGYTVEPVAGTWQWFLAQPSADSPPIRPPGAPVAPSPGARLP</sequence>
<gene>
    <name evidence="11" type="ORF">F2Q65_16850</name>
</gene>
<evidence type="ECO:0000256" key="9">
    <source>
        <dbReference type="SAM" id="Phobius"/>
    </source>
</evidence>
<organism evidence="11 12">
    <name type="scientific">Thiohalocapsa marina</name>
    <dbReference type="NCBI Taxonomy" id="424902"/>
    <lineage>
        <taxon>Bacteria</taxon>
        <taxon>Pseudomonadati</taxon>
        <taxon>Pseudomonadota</taxon>
        <taxon>Gammaproteobacteria</taxon>
        <taxon>Chromatiales</taxon>
        <taxon>Chromatiaceae</taxon>
        <taxon>Thiohalocapsa</taxon>
    </lineage>
</organism>
<dbReference type="Pfam" id="PF13231">
    <property type="entry name" value="PMT_2"/>
    <property type="match status" value="1"/>
</dbReference>
<keyword evidence="7 9" id="KW-0472">Membrane</keyword>
<dbReference type="GO" id="GO:0010041">
    <property type="term" value="P:response to iron(III) ion"/>
    <property type="evidence" value="ECO:0007669"/>
    <property type="project" value="TreeGrafter"/>
</dbReference>
<keyword evidence="12" id="KW-1185">Reference proteome</keyword>
<feature type="transmembrane region" description="Helical" evidence="9">
    <location>
        <begin position="263"/>
        <end position="288"/>
    </location>
</feature>
<dbReference type="InterPro" id="IPR038731">
    <property type="entry name" value="RgtA/B/C-like"/>
</dbReference>